<comment type="caution">
    <text evidence="5">The sequence shown here is derived from an EMBL/GenBank/DDBJ whole genome shotgun (WGS) entry which is preliminary data.</text>
</comment>
<dbReference type="RefSeq" id="WP_307323910.1">
    <property type="nucleotide sequence ID" value="NZ_JAUSUG010000005.1"/>
</dbReference>
<evidence type="ECO:0000313" key="6">
    <source>
        <dbReference type="Proteomes" id="UP001230005"/>
    </source>
</evidence>
<proteinExistence type="predicted"/>
<dbReference type="InterPro" id="IPR037100">
    <property type="entry name" value="Spo0B_C_sf"/>
</dbReference>
<evidence type="ECO:0000256" key="3">
    <source>
        <dbReference type="ARBA" id="ARBA00022777"/>
    </source>
</evidence>
<organism evidence="5 6">
    <name type="scientific">Evansella vedderi</name>
    <dbReference type="NCBI Taxonomy" id="38282"/>
    <lineage>
        <taxon>Bacteria</taxon>
        <taxon>Bacillati</taxon>
        <taxon>Bacillota</taxon>
        <taxon>Bacilli</taxon>
        <taxon>Bacillales</taxon>
        <taxon>Bacillaceae</taxon>
        <taxon>Evansella</taxon>
    </lineage>
</organism>
<evidence type="ECO:0000256" key="2">
    <source>
        <dbReference type="ARBA" id="ARBA00022679"/>
    </source>
</evidence>
<keyword evidence="1" id="KW-0597">Phosphoprotein</keyword>
<dbReference type="InterPro" id="IPR039506">
    <property type="entry name" value="SPOB_a"/>
</dbReference>
<dbReference type="Pfam" id="PF14689">
    <property type="entry name" value="SPOB_a"/>
    <property type="match status" value="1"/>
</dbReference>
<name>A0ABT9ZSM7_9BACI</name>
<evidence type="ECO:0000259" key="4">
    <source>
        <dbReference type="SMART" id="SM01317"/>
    </source>
</evidence>
<dbReference type="SUPFAM" id="SSF55890">
    <property type="entry name" value="Sporulation response regulatory protein Spo0B"/>
    <property type="match status" value="1"/>
</dbReference>
<dbReference type="Proteomes" id="UP001230005">
    <property type="component" value="Unassembled WGS sequence"/>
</dbReference>
<dbReference type="EMBL" id="JAUSUG010000005">
    <property type="protein sequence ID" value="MDQ0254235.1"/>
    <property type="molecule type" value="Genomic_DNA"/>
</dbReference>
<protein>
    <submittedName>
        <fullName evidence="5">Stage 0 sporulation protein B (Sporulation initiation phosphotransferase)</fullName>
        <ecNumber evidence="5">2.7.-.-</ecNumber>
    </submittedName>
</protein>
<dbReference type="EC" id="2.7.-.-" evidence="5"/>
<sequence>MRKWEVVDVLRHYRHDWLNKLQLIKGNLDIGRIEKVEGLIQEVIQQSKNESDLSNLNSQKLAERLLTFNWEEHPYVLFYEILTEDKNWGPIESRVMGILNHIFLLFDSHAKYGYDNQLIVILKDVDGAELELDYHGQLLLNDNWHSDLENFQKQYANVIRKIEWDENGLFLNIHF</sequence>
<keyword evidence="3" id="KW-0418">Kinase</keyword>
<keyword evidence="6" id="KW-1185">Reference proteome</keyword>
<feature type="domain" description="Sporulation initiation phosphotransferase B C-terminal" evidence="4">
    <location>
        <begin position="58"/>
        <end position="173"/>
    </location>
</feature>
<dbReference type="InterPro" id="IPR016120">
    <property type="entry name" value="Sig_transdc_His_kin_SpoOB"/>
</dbReference>
<dbReference type="Gene3D" id="1.10.287.130">
    <property type="match status" value="1"/>
</dbReference>
<evidence type="ECO:0000313" key="5">
    <source>
        <dbReference type="EMBL" id="MDQ0254235.1"/>
    </source>
</evidence>
<dbReference type="Pfam" id="PF14682">
    <property type="entry name" value="SPOB_ab"/>
    <property type="match status" value="1"/>
</dbReference>
<evidence type="ECO:0000256" key="1">
    <source>
        <dbReference type="ARBA" id="ARBA00022553"/>
    </source>
</evidence>
<dbReference type="GO" id="GO:0016740">
    <property type="term" value="F:transferase activity"/>
    <property type="evidence" value="ECO:0007669"/>
    <property type="project" value="UniProtKB-KW"/>
</dbReference>
<dbReference type="SMART" id="SM01317">
    <property type="entry name" value="SPOB_ab"/>
    <property type="match status" value="1"/>
</dbReference>
<keyword evidence="2 5" id="KW-0808">Transferase</keyword>
<dbReference type="InterPro" id="IPR016122">
    <property type="entry name" value="SpoOB_C"/>
</dbReference>
<reference evidence="5 6" key="1">
    <citation type="submission" date="2023-07" db="EMBL/GenBank/DDBJ databases">
        <title>Genomic Encyclopedia of Type Strains, Phase IV (KMG-IV): sequencing the most valuable type-strain genomes for metagenomic binning, comparative biology and taxonomic classification.</title>
        <authorList>
            <person name="Goeker M."/>
        </authorList>
    </citation>
    <scope>NUCLEOTIDE SEQUENCE [LARGE SCALE GENOMIC DNA]</scope>
    <source>
        <strain evidence="5 6">DSM 9768</strain>
    </source>
</reference>
<dbReference type="Gene3D" id="3.30.565.30">
    <property type="entry name" value="Sporulation initiation phosphotransferase B (SpoOB), C-terminal domain"/>
    <property type="match status" value="1"/>
</dbReference>
<accession>A0ABT9ZSM7</accession>
<gene>
    <name evidence="5" type="ORF">J2S74_001610</name>
</gene>